<gene>
    <name evidence="8" type="ORF">GAO09_04105</name>
</gene>
<keyword evidence="3" id="KW-0472">Membrane</keyword>
<name>A0A6A8A3B8_9HYPH</name>
<dbReference type="PANTHER" id="PTHR34001:SF3">
    <property type="entry name" value="BLL7405 PROTEIN"/>
    <property type="match status" value="1"/>
</dbReference>
<evidence type="ECO:0000313" key="9">
    <source>
        <dbReference type="Proteomes" id="UP000435138"/>
    </source>
</evidence>
<sequence>MFKKSLVLALGATVISGPVFAADLTNAYEAPSYNEPMTEQSSGWTGGYVGLHAGSASERSNPFSGDKEFTGGIQGGYNMETNGVVVGGEVEFSHLGDVEVNVPNGNLQERYRLAGKAKVGMPLGNTLIYGTGGVTMTSIRDSAGVEGPDGWKPGWQLGAGVEHKFNQQISGKVEYNYTRTGDVRSFDTVNDTVAESNVKDHTIKAGVNYHF</sequence>
<organism evidence="8 9">
    <name type="scientific">Endobacterium cereale</name>
    <dbReference type="NCBI Taxonomy" id="2663029"/>
    <lineage>
        <taxon>Bacteria</taxon>
        <taxon>Pseudomonadati</taxon>
        <taxon>Pseudomonadota</taxon>
        <taxon>Alphaproteobacteria</taxon>
        <taxon>Hyphomicrobiales</taxon>
        <taxon>Rhizobiaceae</taxon>
        <taxon>Endobacterium</taxon>
    </lineage>
</organism>
<dbReference type="SUPFAM" id="SSF56925">
    <property type="entry name" value="OMPA-like"/>
    <property type="match status" value="1"/>
</dbReference>
<reference evidence="8 9" key="1">
    <citation type="submission" date="2019-11" db="EMBL/GenBank/DDBJ databases">
        <title>Genome analysis of Rhizobacterium cereale a novel genus and species isolated from maize roots in North Spain.</title>
        <authorList>
            <person name="Menendez E."/>
            <person name="Flores-Felix J.D."/>
            <person name="Ramirez-Bahena M.-H."/>
            <person name="Igual J.M."/>
            <person name="Garcia-Fraile P."/>
            <person name="Peix A."/>
            <person name="Velazquez E."/>
        </authorList>
    </citation>
    <scope>NUCLEOTIDE SEQUENCE [LARGE SCALE GENOMIC DNA]</scope>
    <source>
        <strain evidence="8 9">RZME27</strain>
    </source>
</reference>
<proteinExistence type="inferred from homology"/>
<comment type="subcellular location">
    <subcellularLocation>
        <location evidence="1">Cell outer membrane</location>
    </subcellularLocation>
</comment>
<evidence type="ECO:0000256" key="3">
    <source>
        <dbReference type="ARBA" id="ARBA00023136"/>
    </source>
</evidence>
<evidence type="ECO:0000313" key="8">
    <source>
        <dbReference type="EMBL" id="MQY45249.1"/>
    </source>
</evidence>
<accession>A0A6A8A3B8</accession>
<dbReference type="Pfam" id="PF13505">
    <property type="entry name" value="OMP_b-brl"/>
    <property type="match status" value="1"/>
</dbReference>
<evidence type="ECO:0000256" key="6">
    <source>
        <dbReference type="SAM" id="SignalP"/>
    </source>
</evidence>
<dbReference type="AlphaFoldDB" id="A0A6A8A3B8"/>
<feature type="signal peptide" evidence="6">
    <location>
        <begin position="1"/>
        <end position="21"/>
    </location>
</feature>
<evidence type="ECO:0000259" key="7">
    <source>
        <dbReference type="Pfam" id="PF13505"/>
    </source>
</evidence>
<dbReference type="Gene3D" id="2.40.160.20">
    <property type="match status" value="1"/>
</dbReference>
<feature type="chain" id="PRO_5025350068" evidence="6">
    <location>
        <begin position="22"/>
        <end position="211"/>
    </location>
</feature>
<dbReference type="GO" id="GO:0009279">
    <property type="term" value="C:cell outer membrane"/>
    <property type="evidence" value="ECO:0007669"/>
    <property type="project" value="UniProtKB-SubCell"/>
</dbReference>
<evidence type="ECO:0000256" key="5">
    <source>
        <dbReference type="ARBA" id="ARBA00038306"/>
    </source>
</evidence>
<dbReference type="PANTHER" id="PTHR34001">
    <property type="entry name" value="BLL7405 PROTEIN"/>
    <property type="match status" value="1"/>
</dbReference>
<keyword evidence="4" id="KW-0998">Cell outer membrane</keyword>
<keyword evidence="9" id="KW-1185">Reference proteome</keyword>
<dbReference type="InterPro" id="IPR027385">
    <property type="entry name" value="Beta-barrel_OMP"/>
</dbReference>
<dbReference type="InterPro" id="IPR051692">
    <property type="entry name" value="OMP-like"/>
</dbReference>
<protein>
    <submittedName>
        <fullName evidence="8">Outer membrane beta-barrel protein</fullName>
    </submittedName>
</protein>
<dbReference type="InterPro" id="IPR011250">
    <property type="entry name" value="OMP/PagP_B-barrel"/>
</dbReference>
<dbReference type="RefSeq" id="WP_153352801.1">
    <property type="nucleotide sequence ID" value="NZ_JAYKOO010000005.1"/>
</dbReference>
<evidence type="ECO:0000256" key="4">
    <source>
        <dbReference type="ARBA" id="ARBA00023237"/>
    </source>
</evidence>
<evidence type="ECO:0000256" key="2">
    <source>
        <dbReference type="ARBA" id="ARBA00022729"/>
    </source>
</evidence>
<evidence type="ECO:0000256" key="1">
    <source>
        <dbReference type="ARBA" id="ARBA00004442"/>
    </source>
</evidence>
<comment type="similarity">
    <text evidence="5">Belongs to the Omp25/RopB family.</text>
</comment>
<comment type="caution">
    <text evidence="8">The sequence shown here is derived from an EMBL/GenBank/DDBJ whole genome shotgun (WGS) entry which is preliminary data.</text>
</comment>
<keyword evidence="2 6" id="KW-0732">Signal</keyword>
<dbReference type="Proteomes" id="UP000435138">
    <property type="component" value="Unassembled WGS sequence"/>
</dbReference>
<dbReference type="EMBL" id="WIXI01000028">
    <property type="protein sequence ID" value="MQY45249.1"/>
    <property type="molecule type" value="Genomic_DNA"/>
</dbReference>
<feature type="domain" description="Outer membrane protein beta-barrel" evidence="7">
    <location>
        <begin position="41"/>
        <end position="211"/>
    </location>
</feature>